<protein>
    <submittedName>
        <fullName evidence="2">Uncharacterized protein</fullName>
    </submittedName>
</protein>
<keyword evidence="1" id="KW-0175">Coiled coil</keyword>
<name>A0AAN8N015_9PEZI</name>
<proteinExistence type="predicted"/>
<accession>A0AAN8N015</accession>
<comment type="caution">
    <text evidence="2">The sequence shown here is derived from an EMBL/GenBank/DDBJ whole genome shotgun (WGS) entry which is preliminary data.</text>
</comment>
<dbReference type="EMBL" id="JAVHJM010000015">
    <property type="protein sequence ID" value="KAK6497174.1"/>
    <property type="molecule type" value="Genomic_DNA"/>
</dbReference>
<evidence type="ECO:0000256" key="1">
    <source>
        <dbReference type="SAM" id="Coils"/>
    </source>
</evidence>
<sequence>MDTTPQLQHACNRESSSGGDLDIKVFKYDSNNVAAIQNARIQRMRAEEAARRHAEELEAADRKLASQIIDKEQAIKELIALRREYDTLQTKHWALNNDFKAKCDEVTLVTGNAKTAQKELDAVRIDCETLRSSQSSLNKNLLNANDVKAKLDTQVHNLGCLLGFTLRSYTTEMEKLYPNARQENCLPLRYHNSTVLIANRDNMAMVFDNGKDSDTKIHSWKYIPGRGNQIFKLLAMDGSSPLGRYWVISRQDERRLYLPSGGPSVEIQLAPSAPGKQDYWYIGRDSASYVGSSWIIKSVEWGTYLHLEGDITKDGGRIASREPRETDNPRWAIIPAEFV</sequence>
<gene>
    <name evidence="2" type="ORF">TWF506_004649</name>
</gene>
<organism evidence="2 3">
    <name type="scientific">Arthrobotrys conoides</name>
    <dbReference type="NCBI Taxonomy" id="74498"/>
    <lineage>
        <taxon>Eukaryota</taxon>
        <taxon>Fungi</taxon>
        <taxon>Dikarya</taxon>
        <taxon>Ascomycota</taxon>
        <taxon>Pezizomycotina</taxon>
        <taxon>Orbiliomycetes</taxon>
        <taxon>Orbiliales</taxon>
        <taxon>Orbiliaceae</taxon>
        <taxon>Arthrobotrys</taxon>
    </lineage>
</organism>
<evidence type="ECO:0000313" key="3">
    <source>
        <dbReference type="Proteomes" id="UP001307849"/>
    </source>
</evidence>
<dbReference type="AlphaFoldDB" id="A0AAN8N015"/>
<reference evidence="2 3" key="1">
    <citation type="submission" date="2019-10" db="EMBL/GenBank/DDBJ databases">
        <authorList>
            <person name="Palmer J.M."/>
        </authorList>
    </citation>
    <scope>NUCLEOTIDE SEQUENCE [LARGE SCALE GENOMIC DNA]</scope>
    <source>
        <strain evidence="2 3">TWF506</strain>
    </source>
</reference>
<keyword evidence="3" id="KW-1185">Reference proteome</keyword>
<evidence type="ECO:0000313" key="2">
    <source>
        <dbReference type="EMBL" id="KAK6497174.1"/>
    </source>
</evidence>
<feature type="coiled-coil region" evidence="1">
    <location>
        <begin position="36"/>
        <end position="91"/>
    </location>
</feature>
<dbReference type="Gene3D" id="2.80.10.50">
    <property type="match status" value="1"/>
</dbReference>
<dbReference type="SUPFAM" id="SSF50370">
    <property type="entry name" value="Ricin B-like lectins"/>
    <property type="match status" value="1"/>
</dbReference>
<dbReference type="InterPro" id="IPR035992">
    <property type="entry name" value="Ricin_B-like_lectins"/>
</dbReference>
<dbReference type="Proteomes" id="UP001307849">
    <property type="component" value="Unassembled WGS sequence"/>
</dbReference>